<keyword evidence="7 14" id="KW-0812">Transmembrane</keyword>
<dbReference type="SMART" id="SM00304">
    <property type="entry name" value="HAMP"/>
    <property type="match status" value="1"/>
</dbReference>
<dbReference type="Gene3D" id="1.10.287.130">
    <property type="match status" value="1"/>
</dbReference>
<protein>
    <recommendedName>
        <fullName evidence="3">histidine kinase</fullName>
        <ecNumber evidence="3">2.7.13.3</ecNumber>
    </recommendedName>
</protein>
<evidence type="ECO:0000256" key="7">
    <source>
        <dbReference type="ARBA" id="ARBA00022692"/>
    </source>
</evidence>
<dbReference type="EC" id="2.7.13.3" evidence="3"/>
<dbReference type="Gene3D" id="6.10.340.10">
    <property type="match status" value="1"/>
</dbReference>
<dbReference type="SUPFAM" id="SSF55874">
    <property type="entry name" value="ATPase domain of HSP90 chaperone/DNA topoisomerase II/histidine kinase"/>
    <property type="match status" value="1"/>
</dbReference>
<organism evidence="17 18">
    <name type="scientific">Cohnella fermenti</name>
    <dbReference type="NCBI Taxonomy" id="2565925"/>
    <lineage>
        <taxon>Bacteria</taxon>
        <taxon>Bacillati</taxon>
        <taxon>Bacillota</taxon>
        <taxon>Bacilli</taxon>
        <taxon>Bacillales</taxon>
        <taxon>Paenibacillaceae</taxon>
        <taxon>Cohnella</taxon>
    </lineage>
</organism>
<proteinExistence type="predicted"/>
<dbReference type="InterPro" id="IPR050398">
    <property type="entry name" value="HssS/ArlS-like"/>
</dbReference>
<dbReference type="SUPFAM" id="SSF47384">
    <property type="entry name" value="Homodimeric domain of signal transducing histidine kinase"/>
    <property type="match status" value="1"/>
</dbReference>
<keyword evidence="11 14" id="KW-1133">Transmembrane helix</keyword>
<feature type="transmembrane region" description="Helical" evidence="14">
    <location>
        <begin position="153"/>
        <end position="172"/>
    </location>
</feature>
<dbReference type="InterPro" id="IPR005467">
    <property type="entry name" value="His_kinase_dom"/>
</dbReference>
<dbReference type="RefSeq" id="WP_136368323.1">
    <property type="nucleotide sequence ID" value="NZ_SSOB01000003.1"/>
</dbReference>
<comment type="caution">
    <text evidence="17">The sequence shown here is derived from an EMBL/GenBank/DDBJ whole genome shotgun (WGS) entry which is preliminary data.</text>
</comment>
<evidence type="ECO:0000256" key="2">
    <source>
        <dbReference type="ARBA" id="ARBA00004651"/>
    </source>
</evidence>
<evidence type="ECO:0000256" key="14">
    <source>
        <dbReference type="SAM" id="Phobius"/>
    </source>
</evidence>
<dbReference type="SMART" id="SM00387">
    <property type="entry name" value="HATPase_c"/>
    <property type="match status" value="1"/>
</dbReference>
<feature type="domain" description="Histidine kinase" evidence="15">
    <location>
        <begin position="233"/>
        <end position="439"/>
    </location>
</feature>
<evidence type="ECO:0000256" key="10">
    <source>
        <dbReference type="ARBA" id="ARBA00022840"/>
    </source>
</evidence>
<evidence type="ECO:0000256" key="12">
    <source>
        <dbReference type="ARBA" id="ARBA00023012"/>
    </source>
</evidence>
<evidence type="ECO:0000256" key="5">
    <source>
        <dbReference type="ARBA" id="ARBA00022553"/>
    </source>
</evidence>
<dbReference type="InterPro" id="IPR036890">
    <property type="entry name" value="HATPase_C_sf"/>
</dbReference>
<evidence type="ECO:0000259" key="15">
    <source>
        <dbReference type="PROSITE" id="PS50109"/>
    </source>
</evidence>
<sequence length="449" mass="50758">MKFKSLTLRIWVMISGFICAVVLAFLIVFALVLKDNDEEGSRHLFAFMHSVVLNDVQGITSKGDLLGSIERENITHFLYNRQDGERTYITGHNSRIADSLIPKGMALAAGGDTPVYTQRIDRRSYLVQISRADAQSYLFSYRPLAFNEDMKQIIFAGIVIILLSLPISKLIATRIGKPLRQLEAYTKRIADKDWGSELAIEREDEIGRLADSMKAMKEALRIADEEERKFLQSISHDLKTPVMIISSYAQAMIDGMYEGPSEEPSLIIKAEADRLERKIKQILYLNTLDYMLENDKLSEDVLLDKLLSYLVANFKAVAPRLTWELQLESRPAAMSGNPDRIRVSIENILDNQLRFASKTVQVALREAGPFWIIEIRNDGPLLSEDDRDQLFKSFYKGAKGNFGLGLSISRKIADFYGGTIEARNEGGRVCFAIRYPKQGGGSYLPRLPR</sequence>
<comment type="catalytic activity">
    <reaction evidence="1">
        <text>ATP + protein L-histidine = ADP + protein N-phospho-L-histidine.</text>
        <dbReference type="EC" id="2.7.13.3"/>
    </reaction>
</comment>
<evidence type="ECO:0000256" key="13">
    <source>
        <dbReference type="ARBA" id="ARBA00023136"/>
    </source>
</evidence>
<keyword evidence="6" id="KW-0808">Transferase</keyword>
<dbReference type="InterPro" id="IPR003594">
    <property type="entry name" value="HATPase_dom"/>
</dbReference>
<keyword evidence="12" id="KW-0902">Two-component regulatory system</keyword>
<dbReference type="SUPFAM" id="SSF158472">
    <property type="entry name" value="HAMP domain-like"/>
    <property type="match status" value="1"/>
</dbReference>
<keyword evidence="13 14" id="KW-0472">Membrane</keyword>
<reference evidence="17 18" key="1">
    <citation type="submission" date="2019-04" db="EMBL/GenBank/DDBJ databases">
        <title>Cohnella sp. nov. isolated from preserved vegetables.</title>
        <authorList>
            <person name="Lin S.-Y."/>
            <person name="Hung M.-H."/>
            <person name="Young C.-C."/>
        </authorList>
    </citation>
    <scope>NUCLEOTIDE SEQUENCE [LARGE SCALE GENOMIC DNA]</scope>
    <source>
        <strain evidence="17 18">CC-MHH1044</strain>
    </source>
</reference>
<dbReference type="PANTHER" id="PTHR45528:SF1">
    <property type="entry name" value="SENSOR HISTIDINE KINASE CPXA"/>
    <property type="match status" value="1"/>
</dbReference>
<dbReference type="Pfam" id="PF00512">
    <property type="entry name" value="HisKA"/>
    <property type="match status" value="1"/>
</dbReference>
<keyword evidence="18" id="KW-1185">Reference proteome</keyword>
<evidence type="ECO:0000256" key="4">
    <source>
        <dbReference type="ARBA" id="ARBA00022475"/>
    </source>
</evidence>
<comment type="subcellular location">
    <subcellularLocation>
        <location evidence="2">Cell membrane</location>
        <topology evidence="2">Multi-pass membrane protein</topology>
    </subcellularLocation>
</comment>
<dbReference type="PROSITE" id="PS50109">
    <property type="entry name" value="HIS_KIN"/>
    <property type="match status" value="1"/>
</dbReference>
<name>A0A4S4C7S5_9BACL</name>
<dbReference type="Pfam" id="PF02518">
    <property type="entry name" value="HATPase_c"/>
    <property type="match status" value="1"/>
</dbReference>
<dbReference type="InterPro" id="IPR003661">
    <property type="entry name" value="HisK_dim/P_dom"/>
</dbReference>
<evidence type="ECO:0000313" key="18">
    <source>
        <dbReference type="Proteomes" id="UP000310636"/>
    </source>
</evidence>
<evidence type="ECO:0000256" key="3">
    <source>
        <dbReference type="ARBA" id="ARBA00012438"/>
    </source>
</evidence>
<evidence type="ECO:0000256" key="9">
    <source>
        <dbReference type="ARBA" id="ARBA00022777"/>
    </source>
</evidence>
<feature type="transmembrane region" description="Helical" evidence="14">
    <location>
        <begin position="12"/>
        <end position="33"/>
    </location>
</feature>
<dbReference type="CDD" id="cd00082">
    <property type="entry name" value="HisKA"/>
    <property type="match status" value="1"/>
</dbReference>
<keyword evidence="4" id="KW-1003">Cell membrane</keyword>
<dbReference type="Gene3D" id="3.30.565.10">
    <property type="entry name" value="Histidine kinase-like ATPase, C-terminal domain"/>
    <property type="match status" value="1"/>
</dbReference>
<keyword evidence="8" id="KW-0547">Nucleotide-binding</keyword>
<keyword evidence="5" id="KW-0597">Phosphoprotein</keyword>
<dbReference type="InterPro" id="IPR003660">
    <property type="entry name" value="HAMP_dom"/>
</dbReference>
<dbReference type="CDD" id="cd06225">
    <property type="entry name" value="HAMP"/>
    <property type="match status" value="1"/>
</dbReference>
<dbReference type="AlphaFoldDB" id="A0A4S4C7S5"/>
<evidence type="ECO:0000259" key="16">
    <source>
        <dbReference type="PROSITE" id="PS50885"/>
    </source>
</evidence>
<dbReference type="OrthoDB" id="9780718at2"/>
<accession>A0A4S4C7S5</accession>
<dbReference type="SMART" id="SM00388">
    <property type="entry name" value="HisKA"/>
    <property type="match status" value="1"/>
</dbReference>
<dbReference type="InterPro" id="IPR036097">
    <property type="entry name" value="HisK_dim/P_sf"/>
</dbReference>
<dbReference type="Proteomes" id="UP000310636">
    <property type="component" value="Unassembled WGS sequence"/>
</dbReference>
<dbReference type="PANTHER" id="PTHR45528">
    <property type="entry name" value="SENSOR HISTIDINE KINASE CPXA"/>
    <property type="match status" value="1"/>
</dbReference>
<feature type="domain" description="HAMP" evidence="16">
    <location>
        <begin position="173"/>
        <end position="225"/>
    </location>
</feature>
<evidence type="ECO:0000313" key="17">
    <source>
        <dbReference type="EMBL" id="THF83694.1"/>
    </source>
</evidence>
<evidence type="ECO:0000256" key="8">
    <source>
        <dbReference type="ARBA" id="ARBA00022741"/>
    </source>
</evidence>
<gene>
    <name evidence="17" type="ORF">E6C55_03105</name>
</gene>
<dbReference type="GO" id="GO:0005524">
    <property type="term" value="F:ATP binding"/>
    <property type="evidence" value="ECO:0007669"/>
    <property type="project" value="UniProtKB-KW"/>
</dbReference>
<dbReference type="PROSITE" id="PS50885">
    <property type="entry name" value="HAMP"/>
    <property type="match status" value="1"/>
</dbReference>
<evidence type="ECO:0000256" key="1">
    <source>
        <dbReference type="ARBA" id="ARBA00000085"/>
    </source>
</evidence>
<dbReference type="GO" id="GO:0005886">
    <property type="term" value="C:plasma membrane"/>
    <property type="evidence" value="ECO:0007669"/>
    <property type="project" value="UniProtKB-SubCell"/>
</dbReference>
<dbReference type="Pfam" id="PF00672">
    <property type="entry name" value="HAMP"/>
    <property type="match status" value="1"/>
</dbReference>
<dbReference type="EMBL" id="SSOB01000003">
    <property type="protein sequence ID" value="THF83694.1"/>
    <property type="molecule type" value="Genomic_DNA"/>
</dbReference>
<evidence type="ECO:0000256" key="6">
    <source>
        <dbReference type="ARBA" id="ARBA00022679"/>
    </source>
</evidence>
<keyword evidence="9" id="KW-0418">Kinase</keyword>
<keyword evidence="10" id="KW-0067">ATP-binding</keyword>
<evidence type="ECO:0000256" key="11">
    <source>
        <dbReference type="ARBA" id="ARBA00022989"/>
    </source>
</evidence>
<dbReference type="GO" id="GO:0000155">
    <property type="term" value="F:phosphorelay sensor kinase activity"/>
    <property type="evidence" value="ECO:0007669"/>
    <property type="project" value="InterPro"/>
</dbReference>